<organism evidence="3 4">
    <name type="scientific">Paenibacillus alba</name>
    <dbReference type="NCBI Taxonomy" id="1197127"/>
    <lineage>
        <taxon>Bacteria</taxon>
        <taxon>Bacillati</taxon>
        <taxon>Bacillota</taxon>
        <taxon>Bacilli</taxon>
        <taxon>Bacillales</taxon>
        <taxon>Paenibacillaceae</taxon>
        <taxon>Paenibacillus</taxon>
    </lineage>
</organism>
<keyword evidence="4" id="KW-1185">Reference proteome</keyword>
<evidence type="ECO:0000259" key="1">
    <source>
        <dbReference type="Pfam" id="PF00557"/>
    </source>
</evidence>
<evidence type="ECO:0000259" key="2">
    <source>
        <dbReference type="Pfam" id="PF01321"/>
    </source>
</evidence>
<dbReference type="Pfam" id="PF00557">
    <property type="entry name" value="Peptidase_M24"/>
    <property type="match status" value="1"/>
</dbReference>
<dbReference type="InterPro" id="IPR000587">
    <property type="entry name" value="Creatinase_N"/>
</dbReference>
<evidence type="ECO:0000313" key="4">
    <source>
        <dbReference type="Proteomes" id="UP001338137"/>
    </source>
</evidence>
<reference evidence="3 4" key="1">
    <citation type="submission" date="2023-03" db="EMBL/GenBank/DDBJ databases">
        <title>Bacillus Genome Sequencing.</title>
        <authorList>
            <person name="Dunlap C."/>
        </authorList>
    </citation>
    <scope>NUCLEOTIDE SEQUENCE [LARGE SCALE GENOMIC DNA]</scope>
    <source>
        <strain evidence="3 4">BD-533</strain>
    </source>
</reference>
<accession>A0ABU6G7V7</accession>
<comment type="caution">
    <text evidence="3">The sequence shown here is derived from an EMBL/GenBank/DDBJ whole genome shotgun (WGS) entry which is preliminary data.</text>
</comment>
<dbReference type="InterPro" id="IPR050659">
    <property type="entry name" value="Peptidase_M24B"/>
</dbReference>
<dbReference type="Proteomes" id="UP001338137">
    <property type="component" value="Unassembled WGS sequence"/>
</dbReference>
<gene>
    <name evidence="3" type="ORF">P4I72_24285</name>
</gene>
<dbReference type="PANTHER" id="PTHR46112:SF2">
    <property type="entry name" value="XAA-PRO AMINOPEPTIDASE P-RELATED"/>
    <property type="match status" value="1"/>
</dbReference>
<dbReference type="SUPFAM" id="SSF53092">
    <property type="entry name" value="Creatinase/prolidase N-terminal domain"/>
    <property type="match status" value="1"/>
</dbReference>
<dbReference type="InterPro" id="IPR000994">
    <property type="entry name" value="Pept_M24"/>
</dbReference>
<sequence>MVAAEKEHLENIAERARLIMEKEQLDALVAVSCENFYYLSGYPSAFMYTLQMNEVALAVLFRDPARKTVLIMNEFEAAGVPEDMTHCEMRSYPTWVDVDDPYGIRGSKFQGKRPVAPLVEEMFGMLGEVLAEYGVSSGGRVAVELSALRYPAVSALRQTAGAFEFVEAKGVFTELRVLKTPWEIEQLRKGCSYAERGIAETVRAIGLGSSAAEIVHVFRKALMEHADGHPARFHMISVGDRFAPVERFDTRPSKPGDLIKFDVGVEVMGYGSDIARTFVLGTPSDTAKRVYGALRAGHDRLLDMIEPGLSMQQAFHEGMDLIRRSGLDNYNRGHLGHSAGLSLAAEEPPFISPSETTVFRPGMVVCLETPYYGYGVGSIMIEDMVLVTDNGCERLNKLSRDLISL</sequence>
<dbReference type="Pfam" id="PF01321">
    <property type="entry name" value="Creatinase_N"/>
    <property type="match status" value="1"/>
</dbReference>
<dbReference type="PANTHER" id="PTHR46112">
    <property type="entry name" value="AMINOPEPTIDASE"/>
    <property type="match status" value="1"/>
</dbReference>
<protein>
    <submittedName>
        <fullName evidence="3">M24 family metallopeptidase</fullName>
    </submittedName>
</protein>
<dbReference type="InterPro" id="IPR036005">
    <property type="entry name" value="Creatinase/aminopeptidase-like"/>
</dbReference>
<dbReference type="Gene3D" id="3.90.230.10">
    <property type="entry name" value="Creatinase/methionine aminopeptidase superfamily"/>
    <property type="match status" value="1"/>
</dbReference>
<dbReference type="Gene3D" id="3.40.350.10">
    <property type="entry name" value="Creatinase/prolidase N-terminal domain"/>
    <property type="match status" value="1"/>
</dbReference>
<dbReference type="InterPro" id="IPR029149">
    <property type="entry name" value="Creatin/AminoP/Spt16_N"/>
</dbReference>
<feature type="domain" description="Creatinase N-terminal" evidence="2">
    <location>
        <begin position="14"/>
        <end position="177"/>
    </location>
</feature>
<name>A0ABU6G7V7_9BACL</name>
<proteinExistence type="predicted"/>
<feature type="domain" description="Peptidase M24" evidence="1">
    <location>
        <begin position="185"/>
        <end position="389"/>
    </location>
</feature>
<dbReference type="SUPFAM" id="SSF55920">
    <property type="entry name" value="Creatinase/aminopeptidase"/>
    <property type="match status" value="1"/>
</dbReference>
<dbReference type="EMBL" id="JARLKY010000063">
    <property type="protein sequence ID" value="MEC0230254.1"/>
    <property type="molecule type" value="Genomic_DNA"/>
</dbReference>
<dbReference type="RefSeq" id="WP_326074310.1">
    <property type="nucleotide sequence ID" value="NZ_JARLKY010000063.1"/>
</dbReference>
<evidence type="ECO:0000313" key="3">
    <source>
        <dbReference type="EMBL" id="MEC0230254.1"/>
    </source>
</evidence>
<dbReference type="CDD" id="cd01066">
    <property type="entry name" value="APP_MetAP"/>
    <property type="match status" value="1"/>
</dbReference>